<proteinExistence type="predicted"/>
<dbReference type="InParanoid" id="C5LLK7"/>
<dbReference type="Proteomes" id="UP000007800">
    <property type="component" value="Unassembled WGS sequence"/>
</dbReference>
<gene>
    <name evidence="1" type="ORF">Pmar_PMAR028862</name>
</gene>
<dbReference type="RefSeq" id="XP_002769669.1">
    <property type="nucleotide sequence ID" value="XM_002769623.1"/>
</dbReference>
<evidence type="ECO:0000313" key="2">
    <source>
        <dbReference type="Proteomes" id="UP000007800"/>
    </source>
</evidence>
<keyword evidence="2" id="KW-1185">Reference proteome</keyword>
<dbReference type="AlphaFoldDB" id="C5LLK7"/>
<dbReference type="GeneID" id="9047220"/>
<evidence type="ECO:0000313" key="1">
    <source>
        <dbReference type="EMBL" id="EER02387.1"/>
    </source>
</evidence>
<protein>
    <submittedName>
        <fullName evidence="1">Uncharacterized protein</fullName>
    </submittedName>
</protein>
<organism evidence="2">
    <name type="scientific">Perkinsus marinus (strain ATCC 50983 / TXsc)</name>
    <dbReference type="NCBI Taxonomy" id="423536"/>
    <lineage>
        <taxon>Eukaryota</taxon>
        <taxon>Sar</taxon>
        <taxon>Alveolata</taxon>
        <taxon>Perkinsozoa</taxon>
        <taxon>Perkinsea</taxon>
        <taxon>Perkinsida</taxon>
        <taxon>Perkinsidae</taxon>
        <taxon>Perkinsus</taxon>
    </lineage>
</organism>
<sequence length="63" mass="7106">MAAHLFFAMLQEYEDRRFADPEGVDVLRLSNVVLINADFPGLCFALFGALLEKQSDREEDLAS</sequence>
<dbReference type="EMBL" id="GG683237">
    <property type="protein sequence ID" value="EER02387.1"/>
    <property type="molecule type" value="Genomic_DNA"/>
</dbReference>
<accession>C5LLK7</accession>
<reference evidence="1 2" key="1">
    <citation type="submission" date="2008-07" db="EMBL/GenBank/DDBJ databases">
        <authorList>
            <person name="El-Sayed N."/>
            <person name="Caler E."/>
            <person name="Inman J."/>
            <person name="Amedeo P."/>
            <person name="Hass B."/>
            <person name="Wortman J."/>
        </authorList>
    </citation>
    <scope>NUCLEOTIDE SEQUENCE [LARGE SCALE GENOMIC DNA]</scope>
    <source>
        <strain evidence="2">ATCC 50983 / TXsc</strain>
    </source>
</reference>
<name>C5LLK7_PERM5</name>